<dbReference type="InterPro" id="IPR001087">
    <property type="entry name" value="GDSL"/>
</dbReference>
<evidence type="ECO:0000256" key="1">
    <source>
        <dbReference type="ARBA" id="ARBA00004613"/>
    </source>
</evidence>
<proteinExistence type="inferred from homology"/>
<dbReference type="InterPro" id="IPR036514">
    <property type="entry name" value="SGNH_hydro_sf"/>
</dbReference>
<gene>
    <name evidence="9" type="ORF">AYBTSS11_LOCUS19053</name>
</gene>
<keyword evidence="5" id="KW-0378">Hydrolase</keyword>
<evidence type="ECO:0000313" key="10">
    <source>
        <dbReference type="Proteomes" id="UP001189624"/>
    </source>
</evidence>
<keyword evidence="3" id="KW-0964">Secreted</keyword>
<evidence type="ECO:0000256" key="3">
    <source>
        <dbReference type="ARBA" id="ARBA00022525"/>
    </source>
</evidence>
<protein>
    <submittedName>
        <fullName evidence="9">Uncharacterized protein</fullName>
    </submittedName>
</protein>
<dbReference type="AlphaFoldDB" id="A0AA86T3D8"/>
<keyword evidence="10" id="KW-1185">Reference proteome</keyword>
<evidence type="ECO:0000256" key="2">
    <source>
        <dbReference type="ARBA" id="ARBA00008668"/>
    </source>
</evidence>
<dbReference type="CDD" id="cd01837">
    <property type="entry name" value="SGNH_plant_lipase_like"/>
    <property type="match status" value="1"/>
</dbReference>
<keyword evidence="6" id="KW-0442">Lipid degradation</keyword>
<dbReference type="InterPro" id="IPR035669">
    <property type="entry name" value="SGNH_plant_lipase-like"/>
</dbReference>
<evidence type="ECO:0000256" key="7">
    <source>
        <dbReference type="ARBA" id="ARBA00023098"/>
    </source>
</evidence>
<accession>A0AA86T3D8</accession>
<evidence type="ECO:0000313" key="9">
    <source>
        <dbReference type="EMBL" id="CAJ1962073.1"/>
    </source>
</evidence>
<dbReference type="PANTHER" id="PTHR45650:SF77">
    <property type="entry name" value="GDSL-LIKE LIPASE_ACYLHYDROLASE"/>
    <property type="match status" value="1"/>
</dbReference>
<dbReference type="GO" id="GO:0005576">
    <property type="term" value="C:extracellular region"/>
    <property type="evidence" value="ECO:0007669"/>
    <property type="project" value="UniProtKB-SubCell"/>
</dbReference>
<evidence type="ECO:0000256" key="4">
    <source>
        <dbReference type="ARBA" id="ARBA00022729"/>
    </source>
</evidence>
<dbReference type="Gene3D" id="3.40.50.1110">
    <property type="entry name" value="SGNH hydrolase"/>
    <property type="match status" value="1"/>
</dbReference>
<dbReference type="SUPFAM" id="SSF52266">
    <property type="entry name" value="SGNH hydrolase"/>
    <property type="match status" value="1"/>
</dbReference>
<feature type="signal peptide" evidence="8">
    <location>
        <begin position="1"/>
        <end position="22"/>
    </location>
</feature>
<feature type="chain" id="PRO_5041709654" evidence="8">
    <location>
        <begin position="23"/>
        <end position="361"/>
    </location>
</feature>
<dbReference type="EMBL" id="OY731403">
    <property type="protein sequence ID" value="CAJ1962073.1"/>
    <property type="molecule type" value="Genomic_DNA"/>
</dbReference>
<dbReference type="Gramene" id="rna-AYBTSS11_LOCUS19053">
    <property type="protein sequence ID" value="CAJ1962073.1"/>
    <property type="gene ID" value="gene-AYBTSS11_LOCUS19053"/>
</dbReference>
<comment type="similarity">
    <text evidence="2">Belongs to the 'GDSL' lipolytic enzyme family.</text>
</comment>
<evidence type="ECO:0000256" key="8">
    <source>
        <dbReference type="SAM" id="SignalP"/>
    </source>
</evidence>
<keyword evidence="4 8" id="KW-0732">Signal</keyword>
<comment type="subcellular location">
    <subcellularLocation>
        <location evidence="1">Secreted</location>
    </subcellularLocation>
</comment>
<dbReference type="GO" id="GO:0016042">
    <property type="term" value="P:lipid catabolic process"/>
    <property type="evidence" value="ECO:0007669"/>
    <property type="project" value="UniProtKB-KW"/>
</dbReference>
<name>A0AA86T3D8_9FABA</name>
<dbReference type="PANTHER" id="PTHR45650">
    <property type="entry name" value="GDSL-LIKE LIPASE/ACYLHYDROLASE-RELATED"/>
    <property type="match status" value="1"/>
</dbReference>
<sequence length="361" mass="40032">MNIVVVVMVGVGLWGVIGGAEAEESPCYFIFGDSLADSGNNNQLESYAKANYLPYGIDFPLGPTGRFSNGNTYVDVVAQLLGLNGYIQAFSRASYRDIFYGVNYASAGAGIRDETGKHLGDHTSFRGQVRNHLRTVSYMLNILRDENRTAVYLNRCIYSFGLGSEDYLNNYFLPQLYPSSSQYTPEQYANFLIQQYAQFLQVLYNYGARKMVLFGVAPIGCSPYALAQNSPDGTTCVEGINSPIEIFNNGLRSLVDELNTQLADARFIYVNVSGIFQNIISNPLALGFRVINSGCCRVGWNYIIQYTCVPLQLPCSNRTEVLFWDAYHFSEAANTIIGGRAYNAASTSDAYPFDINRLTQI</sequence>
<keyword evidence="7" id="KW-0443">Lipid metabolism</keyword>
<evidence type="ECO:0000256" key="6">
    <source>
        <dbReference type="ARBA" id="ARBA00022963"/>
    </source>
</evidence>
<evidence type="ECO:0000256" key="5">
    <source>
        <dbReference type="ARBA" id="ARBA00022801"/>
    </source>
</evidence>
<dbReference type="Proteomes" id="UP001189624">
    <property type="component" value="Chromosome 6"/>
</dbReference>
<organism evidence="9 10">
    <name type="scientific">Sphenostylis stenocarpa</name>
    <dbReference type="NCBI Taxonomy" id="92480"/>
    <lineage>
        <taxon>Eukaryota</taxon>
        <taxon>Viridiplantae</taxon>
        <taxon>Streptophyta</taxon>
        <taxon>Embryophyta</taxon>
        <taxon>Tracheophyta</taxon>
        <taxon>Spermatophyta</taxon>
        <taxon>Magnoliopsida</taxon>
        <taxon>eudicotyledons</taxon>
        <taxon>Gunneridae</taxon>
        <taxon>Pentapetalae</taxon>
        <taxon>rosids</taxon>
        <taxon>fabids</taxon>
        <taxon>Fabales</taxon>
        <taxon>Fabaceae</taxon>
        <taxon>Papilionoideae</taxon>
        <taxon>50 kb inversion clade</taxon>
        <taxon>NPAAA clade</taxon>
        <taxon>indigoferoid/millettioid clade</taxon>
        <taxon>Phaseoleae</taxon>
        <taxon>Sphenostylis</taxon>
    </lineage>
</organism>
<dbReference type="Pfam" id="PF00657">
    <property type="entry name" value="Lipase_GDSL"/>
    <property type="match status" value="1"/>
</dbReference>
<dbReference type="InterPro" id="IPR051238">
    <property type="entry name" value="GDSL_esterase/lipase"/>
</dbReference>
<reference evidence="9" key="1">
    <citation type="submission" date="2023-10" db="EMBL/GenBank/DDBJ databases">
        <authorList>
            <person name="Domelevo Entfellner J.-B."/>
        </authorList>
    </citation>
    <scope>NUCLEOTIDE SEQUENCE</scope>
</reference>
<dbReference type="GO" id="GO:0016788">
    <property type="term" value="F:hydrolase activity, acting on ester bonds"/>
    <property type="evidence" value="ECO:0007669"/>
    <property type="project" value="InterPro"/>
</dbReference>